<dbReference type="EMBL" id="QXFZ01001219">
    <property type="protein sequence ID" value="KAE9094530.1"/>
    <property type="molecule type" value="Genomic_DNA"/>
</dbReference>
<dbReference type="Proteomes" id="UP000486351">
    <property type="component" value="Unassembled WGS sequence"/>
</dbReference>
<dbReference type="AlphaFoldDB" id="A0A6A3RJ46"/>
<evidence type="ECO:0000313" key="11">
    <source>
        <dbReference type="Proteomes" id="UP000440367"/>
    </source>
</evidence>
<evidence type="ECO:0000313" key="1">
    <source>
        <dbReference type="EMBL" id="KAE8931323.1"/>
    </source>
</evidence>
<dbReference type="Proteomes" id="UP000440732">
    <property type="component" value="Unassembled WGS sequence"/>
</dbReference>
<dbReference type="Proteomes" id="UP000441208">
    <property type="component" value="Unassembled WGS sequence"/>
</dbReference>
<evidence type="ECO:0000313" key="7">
    <source>
        <dbReference type="EMBL" id="KAE9272065.1"/>
    </source>
</evidence>
<dbReference type="EMBL" id="QXGA01004204">
    <property type="protein sequence ID" value="KAE9075387.1"/>
    <property type="molecule type" value="Genomic_DNA"/>
</dbReference>
<evidence type="ECO:0000313" key="13">
    <source>
        <dbReference type="Proteomes" id="UP000441208"/>
    </source>
</evidence>
<proteinExistence type="predicted"/>
<evidence type="ECO:0000313" key="15">
    <source>
        <dbReference type="Proteomes" id="UP000486351"/>
    </source>
</evidence>
<feature type="non-terminal residue" evidence="4">
    <location>
        <position position="1"/>
    </location>
</feature>
<dbReference type="Proteomes" id="UP000440367">
    <property type="component" value="Unassembled WGS sequence"/>
</dbReference>
<evidence type="ECO:0000313" key="3">
    <source>
        <dbReference type="EMBL" id="KAE9075387.1"/>
    </source>
</evidence>
<dbReference type="Proteomes" id="UP000429523">
    <property type="component" value="Unassembled WGS sequence"/>
</dbReference>
<dbReference type="Proteomes" id="UP000476176">
    <property type="component" value="Unassembled WGS sequence"/>
</dbReference>
<organism evidence="4 13">
    <name type="scientific">Phytophthora fragariae</name>
    <dbReference type="NCBI Taxonomy" id="53985"/>
    <lineage>
        <taxon>Eukaryota</taxon>
        <taxon>Sar</taxon>
        <taxon>Stramenopiles</taxon>
        <taxon>Oomycota</taxon>
        <taxon>Peronosporomycetes</taxon>
        <taxon>Peronosporales</taxon>
        <taxon>Peronosporaceae</taxon>
        <taxon>Phytophthora</taxon>
    </lineage>
</organism>
<evidence type="ECO:0000313" key="10">
    <source>
        <dbReference type="Proteomes" id="UP000437068"/>
    </source>
</evidence>
<reference evidence="9 10" key="1">
    <citation type="submission" date="2018-08" db="EMBL/GenBank/DDBJ databases">
        <title>Genomic investigation of the strawberry pathogen Phytophthora fragariae indicates pathogenicity is determined by transcriptional variation in three key races.</title>
        <authorList>
            <person name="Adams T.M."/>
            <person name="Armitage A.D."/>
            <person name="Sobczyk M.K."/>
            <person name="Bates H.J."/>
            <person name="Dunwell J.M."/>
            <person name="Nellist C.F."/>
            <person name="Harrison R.J."/>
        </authorList>
    </citation>
    <scope>NUCLEOTIDE SEQUENCE [LARGE SCALE GENOMIC DNA]</scope>
    <source>
        <strain evidence="7 10">A4</strain>
        <strain evidence="6 11">BC-1</strain>
        <strain evidence="5 14">BC-23</strain>
        <strain evidence="3 12">NOV-5</strain>
        <strain evidence="4 13">NOV-71</strain>
        <strain evidence="8 15">NOV-77</strain>
        <strain evidence="1 9">NOV-9</strain>
        <strain evidence="2 16">ONT-3</strain>
    </source>
</reference>
<name>A0A6A3RJ46_9STRA</name>
<dbReference type="Proteomes" id="UP000437068">
    <property type="component" value="Unassembled WGS sequence"/>
</dbReference>
<dbReference type="EMBL" id="QXGD01003942">
    <property type="protein sequence ID" value="KAE9173499.1"/>
    <property type="molecule type" value="Genomic_DNA"/>
</dbReference>
<evidence type="ECO:0000313" key="14">
    <source>
        <dbReference type="Proteomes" id="UP000476176"/>
    </source>
</evidence>
<evidence type="ECO:0000313" key="8">
    <source>
        <dbReference type="EMBL" id="KAE9325174.1"/>
    </source>
</evidence>
<evidence type="ECO:0000313" key="5">
    <source>
        <dbReference type="EMBL" id="KAE9170918.1"/>
    </source>
</evidence>
<comment type="caution">
    <text evidence="4">The sequence shown here is derived from an EMBL/GenBank/DDBJ whole genome shotgun (WGS) entry which is preliminary data.</text>
</comment>
<sequence>TLKPLEVRLSLSDSQSQSWEVTIAPSVLPHPNFDVAEVFHFEGTFGVASSAEETSWEDVIDHSDQWSDHDLNSPMWWSQRSDFSSICTDDLSDMDTLSQLSTYYG</sequence>
<evidence type="ECO:0000313" key="12">
    <source>
        <dbReference type="Proteomes" id="UP000440732"/>
    </source>
</evidence>
<evidence type="ECO:0000313" key="9">
    <source>
        <dbReference type="Proteomes" id="UP000429523"/>
    </source>
</evidence>
<protein>
    <submittedName>
        <fullName evidence="4">Uncharacterized protein</fullName>
    </submittedName>
</protein>
<evidence type="ECO:0000313" key="2">
    <source>
        <dbReference type="EMBL" id="KAE9065268.1"/>
    </source>
</evidence>
<dbReference type="EMBL" id="QXFY01001192">
    <property type="protein sequence ID" value="KAE9325174.1"/>
    <property type="molecule type" value="Genomic_DNA"/>
</dbReference>
<evidence type="ECO:0000313" key="16">
    <source>
        <dbReference type="Proteomes" id="UP000488956"/>
    </source>
</evidence>
<evidence type="ECO:0000313" key="6">
    <source>
        <dbReference type="EMBL" id="KAE9173499.1"/>
    </source>
</evidence>
<dbReference type="EMBL" id="QXGF01001257">
    <property type="protein sequence ID" value="KAE8931323.1"/>
    <property type="molecule type" value="Genomic_DNA"/>
</dbReference>
<dbReference type="EMBL" id="QXGC01004148">
    <property type="protein sequence ID" value="KAE9170918.1"/>
    <property type="molecule type" value="Genomic_DNA"/>
</dbReference>
<evidence type="ECO:0000313" key="4">
    <source>
        <dbReference type="EMBL" id="KAE9094530.1"/>
    </source>
</evidence>
<accession>A0A6A3RJ46</accession>
<dbReference type="Proteomes" id="UP000488956">
    <property type="component" value="Unassembled WGS sequence"/>
</dbReference>
<dbReference type="EMBL" id="QXGE01004074">
    <property type="protein sequence ID" value="KAE9272065.1"/>
    <property type="molecule type" value="Genomic_DNA"/>
</dbReference>
<dbReference type="EMBL" id="QXFX01004149">
    <property type="protein sequence ID" value="KAE9065268.1"/>
    <property type="molecule type" value="Genomic_DNA"/>
</dbReference>
<gene>
    <name evidence="7" type="ORF">PF001_g28096</name>
    <name evidence="6" type="ORF">PF002_g29295</name>
    <name evidence="5" type="ORF">PF004_g27726</name>
    <name evidence="3" type="ORF">PF006_g28337</name>
    <name evidence="4" type="ORF">PF007_g17724</name>
    <name evidence="8" type="ORF">PF008_g16936</name>
    <name evidence="1" type="ORF">PF009_g18616</name>
    <name evidence="2" type="ORF">PF010_g28275</name>
</gene>